<name>A0A6N9TB62_9HYPH</name>
<reference evidence="2 3" key="1">
    <citation type="submission" date="2020-01" db="EMBL/GenBank/DDBJ databases">
        <title>Jiella pacifica sp. nov.</title>
        <authorList>
            <person name="Xue Z."/>
            <person name="Zhu S."/>
            <person name="Chen J."/>
            <person name="Yang J."/>
        </authorList>
    </citation>
    <scope>NUCLEOTIDE SEQUENCE [LARGE SCALE GENOMIC DNA]</scope>
    <source>
        <strain evidence="2 3">40Bstr34</strain>
    </source>
</reference>
<keyword evidence="1" id="KW-0732">Signal</keyword>
<dbReference type="Proteomes" id="UP000469011">
    <property type="component" value="Unassembled WGS sequence"/>
</dbReference>
<gene>
    <name evidence="2" type="ORF">GTK09_23020</name>
</gene>
<feature type="chain" id="PRO_5026836303" evidence="1">
    <location>
        <begin position="26"/>
        <end position="199"/>
    </location>
</feature>
<comment type="caution">
    <text evidence="2">The sequence shown here is derived from an EMBL/GenBank/DDBJ whole genome shotgun (WGS) entry which is preliminary data.</text>
</comment>
<accession>A0A6N9TB62</accession>
<protein>
    <submittedName>
        <fullName evidence="2">Uncharacterized protein</fullName>
    </submittedName>
</protein>
<evidence type="ECO:0000256" key="1">
    <source>
        <dbReference type="SAM" id="SignalP"/>
    </source>
</evidence>
<organism evidence="2 3">
    <name type="scientific">Jiella pacifica</name>
    <dbReference type="NCBI Taxonomy" id="2696469"/>
    <lineage>
        <taxon>Bacteria</taxon>
        <taxon>Pseudomonadati</taxon>
        <taxon>Pseudomonadota</taxon>
        <taxon>Alphaproteobacteria</taxon>
        <taxon>Hyphomicrobiales</taxon>
        <taxon>Aurantimonadaceae</taxon>
        <taxon>Jiella</taxon>
    </lineage>
</organism>
<keyword evidence="3" id="KW-1185">Reference proteome</keyword>
<proteinExistence type="predicted"/>
<feature type="signal peptide" evidence="1">
    <location>
        <begin position="1"/>
        <end position="25"/>
    </location>
</feature>
<sequence>MIHRYWPIALPLLLAAAGCQTSAEAVSTVNASWVGRPADDFFSRYGAPYSTFPRQDGGAIYSWRGGEQTLAVNTAPRPPAFPPSPFGTTPTAQPAPAPLFGDTKSRTTSNSWVRADGTKVTETRSRTTSASVNVETTKLIGSLLGAAAGSPAAAKPATRTIVCELSITADPAGVITAVSVKRDTEGAFLSLSRCGEILK</sequence>
<dbReference type="PROSITE" id="PS51257">
    <property type="entry name" value="PROKAR_LIPOPROTEIN"/>
    <property type="match status" value="1"/>
</dbReference>
<dbReference type="EMBL" id="JAAAMG010000026">
    <property type="protein sequence ID" value="NDW07296.1"/>
    <property type="molecule type" value="Genomic_DNA"/>
</dbReference>
<dbReference type="RefSeq" id="WP_163465752.1">
    <property type="nucleotide sequence ID" value="NZ_JAAAMG010000026.1"/>
</dbReference>
<dbReference type="AlphaFoldDB" id="A0A6N9TB62"/>
<evidence type="ECO:0000313" key="2">
    <source>
        <dbReference type="EMBL" id="NDW07296.1"/>
    </source>
</evidence>
<evidence type="ECO:0000313" key="3">
    <source>
        <dbReference type="Proteomes" id="UP000469011"/>
    </source>
</evidence>